<evidence type="ECO:0000313" key="6">
    <source>
        <dbReference type="EnsemblMetazoa" id="XP_038060319.1"/>
    </source>
</evidence>
<feature type="domain" description="D-isomer specific 2-hydroxyacid dehydrogenase catalytic" evidence="4">
    <location>
        <begin position="46"/>
        <end position="359"/>
    </location>
</feature>
<dbReference type="Pfam" id="PF00389">
    <property type="entry name" value="2-Hacid_dh"/>
    <property type="match status" value="1"/>
</dbReference>
<accession>A0A914AAA4</accession>
<evidence type="ECO:0000313" key="7">
    <source>
        <dbReference type="Proteomes" id="UP000887568"/>
    </source>
</evidence>
<dbReference type="InterPro" id="IPR036291">
    <property type="entry name" value="NAD(P)-bd_dom_sf"/>
</dbReference>
<sequence>MRLISFAASAKTLLQKTSLQKSSVSCLFFEKIISRTMSDQPRWKIYVTRRLLPEALDLLKEKCDIEIWDHDNVVPRDELLKRIAGKEGMLCQLTEKINKELLDAAGPSLRVVSSMSVGYDHVELQQLKERNVLLGNTPGVLTDATAELTVALLLTTSRRLVEGTHHVKNGTWGSWKATWMCGPGLSGSTVGLVGFGRIGQAIGQRLKPFGVKRFLYCGHTPKPEAPMLPAEFVSQDELLQQSDFVVVCCALTPETRGMFNSAVFKKMKKSAVFINTSRGAVVNQEDLVEALESGTIALAGLDVTTPEPLPVDHPLLKLTNCVVLPHIGSATLETRTAMAMLSAENLLTALEGKPMPAQVKL</sequence>
<evidence type="ECO:0000256" key="1">
    <source>
        <dbReference type="ARBA" id="ARBA00023002"/>
    </source>
</evidence>
<dbReference type="Gene3D" id="3.40.50.720">
    <property type="entry name" value="NAD(P)-binding Rossmann-like Domain"/>
    <property type="match status" value="2"/>
</dbReference>
<dbReference type="InterPro" id="IPR006139">
    <property type="entry name" value="D-isomer_2_OHA_DH_cat_dom"/>
</dbReference>
<comment type="similarity">
    <text evidence="3">Belongs to the D-isomer specific 2-hydroxyacid dehydrogenase family.</text>
</comment>
<evidence type="ECO:0000259" key="5">
    <source>
        <dbReference type="Pfam" id="PF02826"/>
    </source>
</evidence>
<reference evidence="6" key="1">
    <citation type="submission" date="2022-11" db="UniProtKB">
        <authorList>
            <consortium name="EnsemblMetazoa"/>
        </authorList>
    </citation>
    <scope>IDENTIFICATION</scope>
</reference>
<dbReference type="EnsemblMetazoa" id="XM_038204391.1">
    <property type="protein sequence ID" value="XP_038060319.1"/>
    <property type="gene ID" value="LOC119731261"/>
</dbReference>
<dbReference type="SUPFAM" id="SSF51735">
    <property type="entry name" value="NAD(P)-binding Rossmann-fold domains"/>
    <property type="match status" value="1"/>
</dbReference>
<dbReference type="PANTHER" id="PTHR10996:SF277">
    <property type="entry name" value="GLYOXYLATE REDUCTASE_HYDROXYPYRUVATE REDUCTASE"/>
    <property type="match status" value="1"/>
</dbReference>
<dbReference type="InterPro" id="IPR029753">
    <property type="entry name" value="D-isomer_DH_CS"/>
</dbReference>
<organism evidence="6 7">
    <name type="scientific">Patiria miniata</name>
    <name type="common">Bat star</name>
    <name type="synonym">Asterina miniata</name>
    <dbReference type="NCBI Taxonomy" id="46514"/>
    <lineage>
        <taxon>Eukaryota</taxon>
        <taxon>Metazoa</taxon>
        <taxon>Echinodermata</taxon>
        <taxon>Eleutherozoa</taxon>
        <taxon>Asterozoa</taxon>
        <taxon>Asteroidea</taxon>
        <taxon>Valvatacea</taxon>
        <taxon>Valvatida</taxon>
        <taxon>Asterinidae</taxon>
        <taxon>Patiria</taxon>
    </lineage>
</organism>
<dbReference type="GO" id="GO:0008465">
    <property type="term" value="F:hydroxypyruvate reductase (NADH) activity"/>
    <property type="evidence" value="ECO:0007669"/>
    <property type="project" value="TreeGrafter"/>
</dbReference>
<protein>
    <recommendedName>
        <fullName evidence="2">Glyoxylate reductase/hydroxypyruvate reductase</fullName>
    </recommendedName>
</protein>
<dbReference type="Proteomes" id="UP000887568">
    <property type="component" value="Unplaced"/>
</dbReference>
<dbReference type="PANTHER" id="PTHR10996">
    <property type="entry name" value="2-HYDROXYACID DEHYDROGENASE-RELATED"/>
    <property type="match status" value="1"/>
</dbReference>
<feature type="domain" description="D-isomer specific 2-hydroxyacid dehydrogenase NAD-binding" evidence="5">
    <location>
        <begin position="150"/>
        <end position="328"/>
    </location>
</feature>
<evidence type="ECO:0000256" key="2">
    <source>
        <dbReference type="ARBA" id="ARBA00073306"/>
    </source>
</evidence>
<dbReference type="GO" id="GO:0030267">
    <property type="term" value="F:glyoxylate reductase (NADPH) activity"/>
    <property type="evidence" value="ECO:0007669"/>
    <property type="project" value="TreeGrafter"/>
</dbReference>
<dbReference type="OMA" id="HHTRAAM"/>
<dbReference type="CDD" id="cd05301">
    <property type="entry name" value="GDH"/>
    <property type="match status" value="1"/>
</dbReference>
<dbReference type="PROSITE" id="PS00671">
    <property type="entry name" value="D_2_HYDROXYACID_DH_3"/>
    <property type="match status" value="1"/>
</dbReference>
<dbReference type="GO" id="GO:0051287">
    <property type="term" value="F:NAD binding"/>
    <property type="evidence" value="ECO:0007669"/>
    <property type="project" value="InterPro"/>
</dbReference>
<proteinExistence type="inferred from homology"/>
<dbReference type="OrthoDB" id="298012at2759"/>
<dbReference type="InterPro" id="IPR050223">
    <property type="entry name" value="D-isomer_2-hydroxyacid_DH"/>
</dbReference>
<evidence type="ECO:0000259" key="4">
    <source>
        <dbReference type="Pfam" id="PF00389"/>
    </source>
</evidence>
<dbReference type="SUPFAM" id="SSF52283">
    <property type="entry name" value="Formate/glycerate dehydrogenase catalytic domain-like"/>
    <property type="match status" value="1"/>
</dbReference>
<keyword evidence="1 3" id="KW-0560">Oxidoreductase</keyword>
<name>A0A914AAA4_PATMI</name>
<dbReference type="InterPro" id="IPR006140">
    <property type="entry name" value="D-isomer_DH_NAD-bd"/>
</dbReference>
<dbReference type="Pfam" id="PF02826">
    <property type="entry name" value="2-Hacid_dh_C"/>
    <property type="match status" value="1"/>
</dbReference>
<dbReference type="FunFam" id="3.40.50.720:FF:000026">
    <property type="entry name" value="Glyoxylate/hydroxypyruvate reductase B"/>
    <property type="match status" value="1"/>
</dbReference>
<dbReference type="GO" id="GO:0005829">
    <property type="term" value="C:cytosol"/>
    <property type="evidence" value="ECO:0007669"/>
    <property type="project" value="TreeGrafter"/>
</dbReference>
<dbReference type="AlphaFoldDB" id="A0A914AAA4"/>
<dbReference type="GeneID" id="119731261"/>
<evidence type="ECO:0000256" key="3">
    <source>
        <dbReference type="RuleBase" id="RU003719"/>
    </source>
</evidence>
<keyword evidence="7" id="KW-1185">Reference proteome</keyword>
<dbReference type="RefSeq" id="XP_038060319.1">
    <property type="nucleotide sequence ID" value="XM_038204391.1"/>
</dbReference>